<dbReference type="Proteomes" id="UP000271339">
    <property type="component" value="Unassembled WGS sequence"/>
</dbReference>
<keyword evidence="1" id="KW-0812">Transmembrane</keyword>
<evidence type="ECO:0000256" key="1">
    <source>
        <dbReference type="SAM" id="Phobius"/>
    </source>
</evidence>
<protein>
    <submittedName>
        <fullName evidence="2">Uncharacterized protein</fullName>
    </submittedName>
</protein>
<dbReference type="AlphaFoldDB" id="A0A3L9YWC8"/>
<reference evidence="2 3" key="1">
    <citation type="submission" date="2018-10" db="EMBL/GenBank/DDBJ databases">
        <title>Genomic Encyclopedia of Archaeal and Bacterial Type Strains, Phase II (KMG-II): from individual species to whole genera.</title>
        <authorList>
            <person name="Goeker M."/>
        </authorList>
    </citation>
    <scope>NUCLEOTIDE SEQUENCE [LARGE SCALE GENOMIC DNA]</scope>
    <source>
        <strain evidence="2 3">DSM 23424</strain>
    </source>
</reference>
<accession>A0A3L9YWC8</accession>
<keyword evidence="3" id="KW-1185">Reference proteome</keyword>
<dbReference type="OrthoDB" id="1098521at2"/>
<proteinExistence type="predicted"/>
<comment type="caution">
    <text evidence="2">The sequence shown here is derived from an EMBL/GenBank/DDBJ whole genome shotgun (WGS) entry which is preliminary data.</text>
</comment>
<dbReference type="EMBL" id="REFC01000012">
    <property type="protein sequence ID" value="RMA64624.1"/>
    <property type="molecule type" value="Genomic_DNA"/>
</dbReference>
<keyword evidence="1" id="KW-0472">Membrane</keyword>
<gene>
    <name evidence="2" type="ORF">BXY75_1502</name>
</gene>
<name>A0A3L9YWC8_9FLAO</name>
<keyword evidence="1" id="KW-1133">Transmembrane helix</keyword>
<dbReference type="RefSeq" id="WP_121907060.1">
    <property type="nucleotide sequence ID" value="NZ_REFC01000012.1"/>
</dbReference>
<sequence>MESVNIEKLLEAYFEGNTTLNEEVILRTYFTEKEVEPQFQMYAPLFAGLKAAKQEVATKEPVLPESLGINRSWWYGIAASAAIVVLVAGFMFSRPSITAQEQEALTAFNESKKAMLILSENFNKGTGHLAIVNEFNNTKNRILK</sequence>
<feature type="transmembrane region" description="Helical" evidence="1">
    <location>
        <begin position="73"/>
        <end position="92"/>
    </location>
</feature>
<evidence type="ECO:0000313" key="3">
    <source>
        <dbReference type="Proteomes" id="UP000271339"/>
    </source>
</evidence>
<organism evidence="2 3">
    <name type="scientific">Ulvibacter antarcticus</name>
    <dbReference type="NCBI Taxonomy" id="442714"/>
    <lineage>
        <taxon>Bacteria</taxon>
        <taxon>Pseudomonadati</taxon>
        <taxon>Bacteroidota</taxon>
        <taxon>Flavobacteriia</taxon>
        <taxon>Flavobacteriales</taxon>
        <taxon>Flavobacteriaceae</taxon>
        <taxon>Ulvibacter</taxon>
    </lineage>
</organism>
<evidence type="ECO:0000313" key="2">
    <source>
        <dbReference type="EMBL" id="RMA64624.1"/>
    </source>
</evidence>